<dbReference type="OrthoDB" id="9764035at2"/>
<dbReference type="PANTHER" id="PTHR43873">
    <property type="entry name" value="COBYRINATE A,C-DIAMIDE SYNTHASE"/>
    <property type="match status" value="1"/>
</dbReference>
<dbReference type="Pfam" id="PF07685">
    <property type="entry name" value="GATase_3"/>
    <property type="match status" value="1"/>
</dbReference>
<dbReference type="GO" id="GO:0042242">
    <property type="term" value="F:cobyrinic acid a,c-diamide synthase activity"/>
    <property type="evidence" value="ECO:0007669"/>
    <property type="project" value="InterPro"/>
</dbReference>
<evidence type="ECO:0000313" key="13">
    <source>
        <dbReference type="Proteomes" id="UP000223759"/>
    </source>
</evidence>
<dbReference type="InterPro" id="IPR002586">
    <property type="entry name" value="CobQ/CobB/MinD/ParA_Nub-bd_dom"/>
</dbReference>
<evidence type="ECO:0000259" key="11">
    <source>
        <dbReference type="Pfam" id="PF07685"/>
    </source>
</evidence>
<dbReference type="InterPro" id="IPR004484">
    <property type="entry name" value="CbiA/CobB_synth"/>
</dbReference>
<protein>
    <submittedName>
        <fullName evidence="12">Hydrogenobyrinic acid a,c-diamide synthase (Glutamine-hydrolysing) /cobyrinate a,c-diamide synthase</fullName>
    </submittedName>
</protein>
<feature type="domain" description="CobQ/CobB/MinD/ParA nucleotide binding" evidence="10">
    <location>
        <begin position="10"/>
        <end position="186"/>
    </location>
</feature>
<sequence>MKPRSCPALMLAAPASGQGKTTVTAALARYHRNAGRRVRVFKAGPDFLDPMVHSRASGHAVDTLDLWMTGEADIRQRLYQAAGECDLILIEGVMGLYDGKPSCGDIAALLGIPVLLLLNAAAMAQTFGALASGLARFRSDVPFAGVFANQVSGERHVSLLTEQLPEDLPLLGYLPKRESIVLPSRHLGIVQAQEIDDLELRLEAAAKELVWTHDGLPAPVAFTNGVRPQAEADGVVPHLSGKTIAVARDDAFAFIYPANLALLEAMGAQLVFFSPVAGEGLPEADAVYLPGGYPELHLQALAENDRLRSDLQAHVAADKPLLAECGGMLYLFEELADKGGESARMAGLLPGKAKLESRLAGLGPQQVDLPEGRLRGHTFHHSSLDTPLQPLTRATSPIGRSSCEAVYRQGPITASYVHLYFPSNPQAVAALLGGTESAG</sequence>
<accession>A0A1R3W4L2</accession>
<dbReference type="AlphaFoldDB" id="A0A1R3W4L2"/>
<keyword evidence="9" id="KW-0315">Glutamine amidotransferase</keyword>
<comment type="similarity">
    <text evidence="3">Belongs to the CobB/CobQ family. CobQ subfamily.</text>
</comment>
<keyword evidence="6" id="KW-0547">Nucleotide-binding</keyword>
<keyword evidence="4" id="KW-0169">Cobalamin biosynthesis</keyword>
<evidence type="ECO:0000313" key="12">
    <source>
        <dbReference type="EMBL" id="SIT72758.1"/>
    </source>
</evidence>
<dbReference type="Gene3D" id="3.40.50.300">
    <property type="entry name" value="P-loop containing nucleotide triphosphate hydrolases"/>
    <property type="match status" value="1"/>
</dbReference>
<dbReference type="Gene3D" id="3.40.50.880">
    <property type="match status" value="1"/>
</dbReference>
<keyword evidence="13" id="KW-1185">Reference proteome</keyword>
<evidence type="ECO:0000256" key="5">
    <source>
        <dbReference type="ARBA" id="ARBA00022598"/>
    </source>
</evidence>
<dbReference type="InterPro" id="IPR011698">
    <property type="entry name" value="GATase_3"/>
</dbReference>
<comment type="pathway">
    <text evidence="2">Cofactor biosynthesis; adenosylcobalamin biosynthesis.</text>
</comment>
<dbReference type="PROSITE" id="PS51274">
    <property type="entry name" value="GATASE_COBBQ"/>
    <property type="match status" value="1"/>
</dbReference>
<organism evidence="12 13">
    <name type="scientific">Ectothiorhodosinus mongolicus</name>
    <dbReference type="NCBI Taxonomy" id="233100"/>
    <lineage>
        <taxon>Bacteria</taxon>
        <taxon>Pseudomonadati</taxon>
        <taxon>Pseudomonadota</taxon>
        <taxon>Gammaproteobacteria</taxon>
        <taxon>Chromatiales</taxon>
        <taxon>Ectothiorhodospiraceae</taxon>
        <taxon>Ectothiorhodosinus</taxon>
    </lineage>
</organism>
<evidence type="ECO:0000256" key="2">
    <source>
        <dbReference type="ARBA" id="ARBA00004953"/>
    </source>
</evidence>
<proteinExistence type="inferred from homology"/>
<dbReference type="CDD" id="cd03130">
    <property type="entry name" value="GATase1_CobB"/>
    <property type="match status" value="1"/>
</dbReference>
<gene>
    <name evidence="12" type="ORF">SAMN05216526_1727</name>
</gene>
<keyword evidence="5" id="KW-0436">Ligase</keyword>
<dbReference type="Pfam" id="PF01656">
    <property type="entry name" value="CbiA"/>
    <property type="match status" value="1"/>
</dbReference>
<evidence type="ECO:0000256" key="8">
    <source>
        <dbReference type="ARBA" id="ARBA00022842"/>
    </source>
</evidence>
<dbReference type="InterPro" id="IPR029062">
    <property type="entry name" value="Class_I_gatase-like"/>
</dbReference>
<dbReference type="GO" id="GO:0005524">
    <property type="term" value="F:ATP binding"/>
    <property type="evidence" value="ECO:0007669"/>
    <property type="project" value="UniProtKB-KW"/>
</dbReference>
<dbReference type="SUPFAM" id="SSF52317">
    <property type="entry name" value="Class I glutamine amidotransferase-like"/>
    <property type="match status" value="1"/>
</dbReference>
<dbReference type="GO" id="GO:0009236">
    <property type="term" value="P:cobalamin biosynthetic process"/>
    <property type="evidence" value="ECO:0007669"/>
    <property type="project" value="UniProtKB-KW"/>
</dbReference>
<comment type="cofactor">
    <cofactor evidence="1">
        <name>Mg(2+)</name>
        <dbReference type="ChEBI" id="CHEBI:18420"/>
    </cofactor>
</comment>
<evidence type="ECO:0000256" key="9">
    <source>
        <dbReference type="ARBA" id="ARBA00022962"/>
    </source>
</evidence>
<evidence type="ECO:0000256" key="4">
    <source>
        <dbReference type="ARBA" id="ARBA00022573"/>
    </source>
</evidence>
<evidence type="ECO:0000256" key="3">
    <source>
        <dbReference type="ARBA" id="ARBA00006205"/>
    </source>
</evidence>
<evidence type="ECO:0000256" key="7">
    <source>
        <dbReference type="ARBA" id="ARBA00022840"/>
    </source>
</evidence>
<reference evidence="12 13" key="1">
    <citation type="submission" date="2017-01" db="EMBL/GenBank/DDBJ databases">
        <authorList>
            <person name="Mah S.A."/>
            <person name="Swanson W.J."/>
            <person name="Moy G.W."/>
            <person name="Vacquier V.D."/>
        </authorList>
    </citation>
    <scope>NUCLEOTIDE SEQUENCE [LARGE SCALE GENOMIC DNA]</scope>
    <source>
        <strain evidence="12 13">M9</strain>
    </source>
</reference>
<feature type="domain" description="CobB/CobQ-like glutamine amidotransferase" evidence="11">
    <location>
        <begin position="243"/>
        <end position="424"/>
    </location>
</feature>
<dbReference type="SUPFAM" id="SSF52540">
    <property type="entry name" value="P-loop containing nucleoside triphosphate hydrolases"/>
    <property type="match status" value="1"/>
</dbReference>
<keyword evidence="7" id="KW-0067">ATP-binding</keyword>
<name>A0A1R3W4L2_9GAMM</name>
<evidence type="ECO:0000259" key="10">
    <source>
        <dbReference type="Pfam" id="PF01656"/>
    </source>
</evidence>
<keyword evidence="8" id="KW-0460">Magnesium</keyword>
<dbReference type="EMBL" id="FTPK01000003">
    <property type="protein sequence ID" value="SIT72758.1"/>
    <property type="molecule type" value="Genomic_DNA"/>
</dbReference>
<dbReference type="RefSeq" id="WP_076756124.1">
    <property type="nucleotide sequence ID" value="NZ_CP023018.1"/>
</dbReference>
<dbReference type="STRING" id="233100.SAMN05216526_1727"/>
<evidence type="ECO:0000256" key="6">
    <source>
        <dbReference type="ARBA" id="ARBA00022741"/>
    </source>
</evidence>
<dbReference type="NCBIfam" id="NF002204">
    <property type="entry name" value="PRK01077.1"/>
    <property type="match status" value="1"/>
</dbReference>
<dbReference type="PANTHER" id="PTHR43873:SF1">
    <property type="entry name" value="COBYRINATE A,C-DIAMIDE SYNTHASE"/>
    <property type="match status" value="1"/>
</dbReference>
<dbReference type="InterPro" id="IPR027417">
    <property type="entry name" value="P-loop_NTPase"/>
</dbReference>
<dbReference type="Proteomes" id="UP000223759">
    <property type="component" value="Unassembled WGS sequence"/>
</dbReference>
<evidence type="ECO:0000256" key="1">
    <source>
        <dbReference type="ARBA" id="ARBA00001946"/>
    </source>
</evidence>